<dbReference type="InterPro" id="IPR020904">
    <property type="entry name" value="Sc_DH/Rdtase_CS"/>
</dbReference>
<comment type="caution">
    <text evidence="4">The sequence shown here is derived from an EMBL/GenBank/DDBJ whole genome shotgun (WGS) entry which is preliminary data.</text>
</comment>
<evidence type="ECO:0000256" key="3">
    <source>
        <dbReference type="RuleBase" id="RU000363"/>
    </source>
</evidence>
<dbReference type="EMBL" id="JAATJD010000002">
    <property type="protein sequence ID" value="NJB74798.1"/>
    <property type="molecule type" value="Genomic_DNA"/>
</dbReference>
<keyword evidence="2" id="KW-0560">Oxidoreductase</keyword>
<organism evidence="4 5">
    <name type="scientific">Thalassospira tepidiphila</name>
    <dbReference type="NCBI Taxonomy" id="393657"/>
    <lineage>
        <taxon>Bacteria</taxon>
        <taxon>Pseudomonadati</taxon>
        <taxon>Pseudomonadota</taxon>
        <taxon>Alphaproteobacteria</taxon>
        <taxon>Rhodospirillales</taxon>
        <taxon>Thalassospiraceae</taxon>
        <taxon>Thalassospira</taxon>
    </lineage>
</organism>
<evidence type="ECO:0000313" key="4">
    <source>
        <dbReference type="EMBL" id="NJB74798.1"/>
    </source>
</evidence>
<comment type="similarity">
    <text evidence="1 3">Belongs to the short-chain dehydrogenases/reductases (SDR) family.</text>
</comment>
<protein>
    <submittedName>
        <fullName evidence="4">Short-subunit dehydrogenase</fullName>
    </submittedName>
</protein>
<dbReference type="InterPro" id="IPR002347">
    <property type="entry name" value="SDR_fam"/>
</dbReference>
<evidence type="ECO:0000256" key="2">
    <source>
        <dbReference type="ARBA" id="ARBA00023002"/>
    </source>
</evidence>
<dbReference type="Proteomes" id="UP000556869">
    <property type="component" value="Unassembled WGS sequence"/>
</dbReference>
<dbReference type="Gene3D" id="3.40.50.720">
    <property type="entry name" value="NAD(P)-binding Rossmann-like Domain"/>
    <property type="match status" value="1"/>
</dbReference>
<dbReference type="CDD" id="cd05233">
    <property type="entry name" value="SDR_c"/>
    <property type="match status" value="1"/>
</dbReference>
<dbReference type="SUPFAM" id="SSF51735">
    <property type="entry name" value="NAD(P)-binding Rossmann-fold domains"/>
    <property type="match status" value="1"/>
</dbReference>
<keyword evidence="5" id="KW-1185">Reference proteome</keyword>
<evidence type="ECO:0000256" key="1">
    <source>
        <dbReference type="ARBA" id="ARBA00006484"/>
    </source>
</evidence>
<gene>
    <name evidence="4" type="ORF">GGR96_001890</name>
</gene>
<evidence type="ECO:0000313" key="5">
    <source>
        <dbReference type="Proteomes" id="UP000556869"/>
    </source>
</evidence>
<dbReference type="PROSITE" id="PS00061">
    <property type="entry name" value="ADH_SHORT"/>
    <property type="match status" value="1"/>
</dbReference>
<sequence length="269" mass="29013">MKDNGKMLLEGKDIFLTGATGGIGKPLVEILKERGANVRSYDRASEGDLMERIDTTCKALLENTPDILINLAGINDFGHAEDQDYDALLTLNLLVPMRLCQAVLPAMRARNHGQIVNIGSMVGLIPLPHMTGYVAAKSGLKGYSDALRRELCNTAITVTHIAPRAVNTGMNSGKIGMLNRKTKATEDRPRDVALRIASAIELDASDFRLGWPERLFATLNALVPAMIDKGLRKNTQIGEEILATDKANAKPALIINGTGSESAAQRNIA</sequence>
<dbReference type="Pfam" id="PF00106">
    <property type="entry name" value="adh_short"/>
    <property type="match status" value="1"/>
</dbReference>
<dbReference type="PANTHER" id="PTHR44196:SF1">
    <property type="entry name" value="DEHYDROGENASE_REDUCTASE SDR FAMILY MEMBER 7B"/>
    <property type="match status" value="1"/>
</dbReference>
<dbReference type="InterPro" id="IPR036291">
    <property type="entry name" value="NAD(P)-bd_dom_sf"/>
</dbReference>
<dbReference type="PRINTS" id="PR00080">
    <property type="entry name" value="SDRFAMILY"/>
</dbReference>
<accession>A0ABX0WZQ6</accession>
<name>A0ABX0WZQ6_9PROT</name>
<proteinExistence type="inferred from homology"/>
<reference evidence="4 5" key="1">
    <citation type="submission" date="2020-03" db="EMBL/GenBank/DDBJ databases">
        <title>Genomic Encyclopedia of Type Strains, Phase IV (KMG-IV): sequencing the most valuable type-strain genomes for metagenomic binning, comparative biology and taxonomic classification.</title>
        <authorList>
            <person name="Goeker M."/>
        </authorList>
    </citation>
    <scope>NUCLEOTIDE SEQUENCE [LARGE SCALE GENOMIC DNA]</scope>
    <source>
        <strain evidence="4 5">DSM 18888</strain>
    </source>
</reference>
<dbReference type="PRINTS" id="PR00081">
    <property type="entry name" value="GDHRDH"/>
</dbReference>
<dbReference type="RefSeq" id="WP_245227786.1">
    <property type="nucleotide sequence ID" value="NZ_BAAAEQ010000002.1"/>
</dbReference>
<dbReference type="PANTHER" id="PTHR44196">
    <property type="entry name" value="DEHYDROGENASE/REDUCTASE SDR FAMILY MEMBER 7B"/>
    <property type="match status" value="1"/>
</dbReference>